<dbReference type="PANTHER" id="PTHR12827:SF3">
    <property type="entry name" value="ANAPHASE-PROMOTING COMPLEX SUBUNIT 1"/>
    <property type="match status" value="1"/>
</dbReference>
<keyword evidence="10" id="KW-1185">Reference proteome</keyword>
<evidence type="ECO:0000256" key="2">
    <source>
        <dbReference type="ARBA" id="ARBA00022618"/>
    </source>
</evidence>
<reference evidence="11" key="1">
    <citation type="submission" date="2025-08" db="UniProtKB">
        <authorList>
            <consortium name="RefSeq"/>
        </authorList>
    </citation>
    <scope>IDENTIFICATION</scope>
</reference>
<evidence type="ECO:0000259" key="8">
    <source>
        <dbReference type="Pfam" id="PF20518"/>
    </source>
</evidence>
<dbReference type="InterPro" id="IPR024990">
    <property type="entry name" value="Apc1"/>
</dbReference>
<evidence type="ECO:0000259" key="9">
    <source>
        <dbReference type="Pfam" id="PF21282"/>
    </source>
</evidence>
<evidence type="ECO:0000259" key="7">
    <source>
        <dbReference type="Pfam" id="PF18122"/>
    </source>
</evidence>
<sequence length="1675" mass="190681">MIEVKSIHNVTFFGRSIVATHPDAAAAENANNEGCFIHIKKRNGNNEYTEEEVYWKGRTVVVSVLDVYHNTYLLSKCFTVETDIKDVVYTKFQMVDDSQELNDCLCILEKGYLSVFTDTGTAYYTPLPFKVKKIWEISIGICVEREVLSYETEDDRKKMPILFSLLHPLEDFKPIVYRYQDSCRPSYFTDVSQHIIYTSKEHSIALSYDTMLGLHSIWLIKKAEEKDMPAPLQQQDNLPEFLFLSNQSLSYVSTSDTRLSKSPAPKKRHSCPPIPFQGWKSSPAGKTGSPAISARSPNANIKSSPRVNYINAVMESQNNESTYIRKSYTSSPMMFRMSCDESAFEEDVDPLPPDICMSQVWQEHGNIIRHGVKGKGETAFVTTDFYGDSYFVYFLKNLSKFQLLKMNLHGDNVQFDKVMELDCLDIGAFKSLSMYAVIDLSQKVNLYTGKQKVVTLELPIFSADEILQKRVGMYMFAATSFHIYINPEDVKRVQVHDLDYCNKAKLCISLLRNILSDSEYNLVCSKYYLSLCEHSALHFVSWNKFVCATLKLMGFPESSYKHLNENISSPAPPQAKKAKKSDSYIGFEDWEYVLESKDSSLNKLYNVTELKGDSQSNTEITMQKLSPLYKHIPSIFICWHQLYEELKLNILEIPHIIMVAKLLHFLASVFSLKNYLKLYEEDFPVLRRNTFYTLTEGHNFVFKAECESVFTAIYGAFQEAKSFIYHLSEKLSHTLVIIKVFSLILTLVEKEIVDTEKLFSQLQLDSTYCLVDNIINTMMEESFTVQDIETLPIAYKLPIKELFYQYKKTNKSEMSGDTAAYLNREDIVFLKKENCQTSQDKMILNSVQDSDGMSFDNEVLKVRFNQDLRIDEVKHLLDSSKPVTLKLTQKLDVNDHAFAKEEESYLGLLCNRTMSLPVARGMFTMGTSSPIISEAVVIPTLELSGYSKTNNKTVANNFNDNALLLWPSFHNGVAAGLKIAPGVSQVDSTWILFNKLKSAETAADHAGFLYALGLSGHLSVLPNIYLHDYLIKAHDLTTIALLIGISCTQIGSKNSDIYKIISLHLDSLLPPTNLELFIPQVSQVAAIISLGLLFFNTGDSHLAKVLIKEIGRAPGSDLESSLDRESHALASGFAFGMIMIGQGKDTVQIADLNVIDALYHYMFGGHKRDQFYYEPSQQSCQIQEGDLVNTDITCVAAVVALSLLYLKTNNKHVSSWLKCPISEKLLDTMKPDQLLLKCMAYNFIMWDELVPNETWLRSFTVEYSVDPDGSLKLDEAPEIQYYTIYIVAGCFLALGIKFAGSHNTAAFNLMFPWLQFVKKTLNAAYTLESGAGVALEQSLDTILLALCLVMAGSGNIKLLRFARQLHKRCSVDVTYGNHMATHMAIGFLFLGGGRYTLKTDNVAIACLLCSLYPKWPINSKDNLYHLQALRHLYVLACEPRLFVARDIETKQICFVPIQVIYKETDFYPETAVKLMSPCFLPELEYVKEVSIIGTRYWPIIFNIENNIIKFKNEMFNIYVKKKAGYLSYSEDPKGNKNLVSVISYQSDKLMQFKLINSDPDMEVFSQLFCTPEDDEDNSKRKVNFFCDILYDCVLKDKLDILSDYISIEETLENFEAGKQCNENIKQLNLLLLYYEKIHPKLQKRGLVQEPLLNSIYMMQTSYRLQKIHQSEKHTL</sequence>
<dbReference type="RefSeq" id="XP_065660653.1">
    <property type="nucleotide sequence ID" value="XM_065804581.1"/>
</dbReference>
<evidence type="ECO:0000256" key="6">
    <source>
        <dbReference type="SAM" id="MobiDB-lite"/>
    </source>
</evidence>
<feature type="domain" description="Anaphase-promoting complex subunit 1 beta-sandwich" evidence="9">
    <location>
        <begin position="1440"/>
        <end position="1519"/>
    </location>
</feature>
<dbReference type="Pfam" id="PF21282">
    <property type="entry name" value="APC1_3rd"/>
    <property type="match status" value="1"/>
</dbReference>
<dbReference type="Pfam" id="PF18122">
    <property type="entry name" value="APC1_C"/>
    <property type="match status" value="1"/>
</dbReference>
<proteinExistence type="inferred from homology"/>
<dbReference type="PANTHER" id="PTHR12827">
    <property type="entry name" value="MEIOTIC CHECKPOINT REGULATOR TSG24 FAMILY MEMBER"/>
    <property type="match status" value="1"/>
</dbReference>
<keyword evidence="3" id="KW-0677">Repeat</keyword>
<evidence type="ECO:0000256" key="4">
    <source>
        <dbReference type="ARBA" id="ARBA00022776"/>
    </source>
</evidence>
<evidence type="ECO:0000256" key="3">
    <source>
        <dbReference type="ARBA" id="ARBA00022737"/>
    </source>
</evidence>
<dbReference type="Pfam" id="PF20518">
    <property type="entry name" value="Apc1_MidN"/>
    <property type="match status" value="1"/>
</dbReference>
<evidence type="ECO:0000313" key="10">
    <source>
        <dbReference type="Proteomes" id="UP001652625"/>
    </source>
</evidence>
<dbReference type="Proteomes" id="UP001652625">
    <property type="component" value="Chromosome 09"/>
</dbReference>
<evidence type="ECO:0000256" key="5">
    <source>
        <dbReference type="ARBA" id="ARBA00023306"/>
    </source>
</evidence>
<comment type="similarity">
    <text evidence="1">Belongs to the APC1 family.</text>
</comment>
<evidence type="ECO:0000313" key="11">
    <source>
        <dbReference type="RefSeq" id="XP_065660653.1"/>
    </source>
</evidence>
<keyword evidence="2" id="KW-0132">Cell division</keyword>
<gene>
    <name evidence="11" type="primary">LOC101240980</name>
</gene>
<organism evidence="10 11">
    <name type="scientific">Hydra vulgaris</name>
    <name type="common">Hydra</name>
    <name type="synonym">Hydra attenuata</name>
    <dbReference type="NCBI Taxonomy" id="6087"/>
    <lineage>
        <taxon>Eukaryota</taxon>
        <taxon>Metazoa</taxon>
        <taxon>Cnidaria</taxon>
        <taxon>Hydrozoa</taxon>
        <taxon>Hydroidolina</taxon>
        <taxon>Anthoathecata</taxon>
        <taxon>Aplanulata</taxon>
        <taxon>Hydridae</taxon>
        <taxon>Hydra</taxon>
    </lineage>
</organism>
<dbReference type="InterPro" id="IPR011989">
    <property type="entry name" value="ARM-like"/>
</dbReference>
<accession>A0ABM4CG08</accession>
<feature type="region of interest" description="Disordered" evidence="6">
    <location>
        <begin position="256"/>
        <end position="298"/>
    </location>
</feature>
<dbReference type="GeneID" id="101240980"/>
<keyword evidence="5" id="KW-0131">Cell cycle</keyword>
<keyword evidence="4" id="KW-0498">Mitosis</keyword>
<name>A0ABM4CG08_HYDVU</name>
<evidence type="ECO:0000256" key="1">
    <source>
        <dbReference type="ARBA" id="ARBA00010547"/>
    </source>
</evidence>
<dbReference type="Gene3D" id="1.25.10.10">
    <property type="entry name" value="Leucine-rich Repeat Variant"/>
    <property type="match status" value="2"/>
</dbReference>
<protein>
    <submittedName>
        <fullName evidence="11">Anaphase-promoting complex subunit 1 isoform X3</fullName>
    </submittedName>
</protein>
<feature type="domain" description="Anaphase-promoting complex subunit 1 C-terminal" evidence="7">
    <location>
        <begin position="1557"/>
        <end position="1664"/>
    </location>
</feature>
<dbReference type="InterPro" id="IPR048971">
    <property type="entry name" value="Apc1_3rd"/>
</dbReference>
<dbReference type="InterPro" id="IPR046794">
    <property type="entry name" value="Apc1_MidN"/>
</dbReference>
<feature type="domain" description="Anaphase-promoting complex subunit 1 middle" evidence="8">
    <location>
        <begin position="575"/>
        <end position="692"/>
    </location>
</feature>
<dbReference type="InterPro" id="IPR041221">
    <property type="entry name" value="APC1_C"/>
</dbReference>